<proteinExistence type="predicted"/>
<protein>
    <submittedName>
        <fullName evidence="1">Uncharacterized protein</fullName>
    </submittedName>
</protein>
<sequence>MVLLTDNTIKELRSSTTPTSQFSSLHFIASTAIGEKSIETAQTLHESGRKGRSRLAKNVHQNNCVGRAASKRFGANWQTTRQREFSEREAVPTVTI</sequence>
<dbReference type="OrthoDB" id="7164827at2759"/>
<keyword evidence="3" id="KW-1185">Reference proteome</keyword>
<dbReference type="EMBL" id="CADEBD010000308">
    <property type="protein sequence ID" value="CAB3239416.1"/>
    <property type="molecule type" value="Genomic_DNA"/>
</dbReference>
<evidence type="ECO:0000313" key="2">
    <source>
        <dbReference type="EMBL" id="CAB3257815.1"/>
    </source>
</evidence>
<reference evidence="3 4" key="1">
    <citation type="submission" date="2020-04" db="EMBL/GenBank/DDBJ databases">
        <authorList>
            <person name="Wallbank WR R."/>
            <person name="Pardo Diaz C."/>
            <person name="Kozak K."/>
            <person name="Martin S."/>
            <person name="Jiggins C."/>
            <person name="Moest M."/>
            <person name="Warren A I."/>
            <person name="Byers J.R.P. K."/>
            <person name="Montejo-Kovacevich G."/>
            <person name="Yen C E."/>
        </authorList>
    </citation>
    <scope>NUCLEOTIDE SEQUENCE [LARGE SCALE GENOMIC DNA]</scope>
</reference>
<accession>A0A8S0ZZD1</accession>
<organism evidence="1 4">
    <name type="scientific">Arctia plantaginis</name>
    <name type="common">Wood tiger moth</name>
    <name type="synonym">Phalaena plantaginis</name>
    <dbReference type="NCBI Taxonomy" id="874455"/>
    <lineage>
        <taxon>Eukaryota</taxon>
        <taxon>Metazoa</taxon>
        <taxon>Ecdysozoa</taxon>
        <taxon>Arthropoda</taxon>
        <taxon>Hexapoda</taxon>
        <taxon>Insecta</taxon>
        <taxon>Pterygota</taxon>
        <taxon>Neoptera</taxon>
        <taxon>Endopterygota</taxon>
        <taxon>Lepidoptera</taxon>
        <taxon>Glossata</taxon>
        <taxon>Ditrysia</taxon>
        <taxon>Noctuoidea</taxon>
        <taxon>Erebidae</taxon>
        <taxon>Arctiinae</taxon>
        <taxon>Arctia</taxon>
    </lineage>
</organism>
<name>A0A8S0ZZD1_ARCPL</name>
<dbReference type="Proteomes" id="UP000494106">
    <property type="component" value="Unassembled WGS sequence"/>
</dbReference>
<evidence type="ECO:0000313" key="1">
    <source>
        <dbReference type="EMBL" id="CAB3239416.1"/>
    </source>
</evidence>
<evidence type="ECO:0000313" key="4">
    <source>
        <dbReference type="Proteomes" id="UP000494256"/>
    </source>
</evidence>
<dbReference type="Proteomes" id="UP000494256">
    <property type="component" value="Unassembled WGS sequence"/>
</dbReference>
<comment type="caution">
    <text evidence="1">The sequence shown here is derived from an EMBL/GenBank/DDBJ whole genome shotgun (WGS) entry which is preliminary data.</text>
</comment>
<evidence type="ECO:0000313" key="3">
    <source>
        <dbReference type="Proteomes" id="UP000494106"/>
    </source>
</evidence>
<dbReference type="AlphaFoldDB" id="A0A8S0ZZD1"/>
<dbReference type="EMBL" id="CADEBC010000592">
    <property type="protein sequence ID" value="CAB3257815.1"/>
    <property type="molecule type" value="Genomic_DNA"/>
</dbReference>
<gene>
    <name evidence="2" type="ORF">APLA_LOCUS16189</name>
    <name evidence="1" type="ORF">APLA_LOCUS8684</name>
</gene>